<accession>A0A4Y7TH25</accession>
<protein>
    <submittedName>
        <fullName evidence="1">Uncharacterized protein</fullName>
    </submittedName>
</protein>
<keyword evidence="2" id="KW-1185">Reference proteome</keyword>
<dbReference type="Proteomes" id="UP000298030">
    <property type="component" value="Unassembled WGS sequence"/>
</dbReference>
<evidence type="ECO:0000313" key="1">
    <source>
        <dbReference type="EMBL" id="TEB33264.1"/>
    </source>
</evidence>
<sequence length="53" mass="5766">MGRVLSGPPGCIVELHSGCVFCVPLVCESLYGFQYLDDDNDNRMSGWALGIDD</sequence>
<dbReference type="AlphaFoldDB" id="A0A4Y7TH25"/>
<reference evidence="1 2" key="1">
    <citation type="journal article" date="2019" name="Nat. Ecol. Evol.">
        <title>Megaphylogeny resolves global patterns of mushroom evolution.</title>
        <authorList>
            <person name="Varga T."/>
            <person name="Krizsan K."/>
            <person name="Foldi C."/>
            <person name="Dima B."/>
            <person name="Sanchez-Garcia M."/>
            <person name="Sanchez-Ramirez S."/>
            <person name="Szollosi G.J."/>
            <person name="Szarkandi J.G."/>
            <person name="Papp V."/>
            <person name="Albert L."/>
            <person name="Andreopoulos W."/>
            <person name="Angelini C."/>
            <person name="Antonin V."/>
            <person name="Barry K.W."/>
            <person name="Bougher N.L."/>
            <person name="Buchanan P."/>
            <person name="Buyck B."/>
            <person name="Bense V."/>
            <person name="Catcheside P."/>
            <person name="Chovatia M."/>
            <person name="Cooper J."/>
            <person name="Damon W."/>
            <person name="Desjardin D."/>
            <person name="Finy P."/>
            <person name="Geml J."/>
            <person name="Haridas S."/>
            <person name="Hughes K."/>
            <person name="Justo A."/>
            <person name="Karasinski D."/>
            <person name="Kautmanova I."/>
            <person name="Kiss B."/>
            <person name="Kocsube S."/>
            <person name="Kotiranta H."/>
            <person name="LaButti K.M."/>
            <person name="Lechner B.E."/>
            <person name="Liimatainen K."/>
            <person name="Lipzen A."/>
            <person name="Lukacs Z."/>
            <person name="Mihaltcheva S."/>
            <person name="Morgado L.N."/>
            <person name="Niskanen T."/>
            <person name="Noordeloos M.E."/>
            <person name="Ohm R.A."/>
            <person name="Ortiz-Santana B."/>
            <person name="Ovrebo C."/>
            <person name="Racz N."/>
            <person name="Riley R."/>
            <person name="Savchenko A."/>
            <person name="Shiryaev A."/>
            <person name="Soop K."/>
            <person name="Spirin V."/>
            <person name="Szebenyi C."/>
            <person name="Tomsovsky M."/>
            <person name="Tulloss R.E."/>
            <person name="Uehling J."/>
            <person name="Grigoriev I.V."/>
            <person name="Vagvolgyi C."/>
            <person name="Papp T."/>
            <person name="Martin F.M."/>
            <person name="Miettinen O."/>
            <person name="Hibbett D.S."/>
            <person name="Nagy L.G."/>
        </authorList>
    </citation>
    <scope>NUCLEOTIDE SEQUENCE [LARGE SCALE GENOMIC DNA]</scope>
    <source>
        <strain evidence="1 2">FP101781</strain>
    </source>
</reference>
<comment type="caution">
    <text evidence="1">The sequence shown here is derived from an EMBL/GenBank/DDBJ whole genome shotgun (WGS) entry which is preliminary data.</text>
</comment>
<evidence type="ECO:0000313" key="2">
    <source>
        <dbReference type="Proteomes" id="UP000298030"/>
    </source>
</evidence>
<gene>
    <name evidence="1" type="ORF">FA13DRAFT_1731041</name>
</gene>
<dbReference type="EMBL" id="QPFP01000013">
    <property type="protein sequence ID" value="TEB33264.1"/>
    <property type="molecule type" value="Genomic_DNA"/>
</dbReference>
<organism evidence="1 2">
    <name type="scientific">Coprinellus micaceus</name>
    <name type="common">Glistening ink-cap mushroom</name>
    <name type="synonym">Coprinus micaceus</name>
    <dbReference type="NCBI Taxonomy" id="71717"/>
    <lineage>
        <taxon>Eukaryota</taxon>
        <taxon>Fungi</taxon>
        <taxon>Dikarya</taxon>
        <taxon>Basidiomycota</taxon>
        <taxon>Agaricomycotina</taxon>
        <taxon>Agaricomycetes</taxon>
        <taxon>Agaricomycetidae</taxon>
        <taxon>Agaricales</taxon>
        <taxon>Agaricineae</taxon>
        <taxon>Psathyrellaceae</taxon>
        <taxon>Coprinellus</taxon>
    </lineage>
</organism>
<name>A0A4Y7TH25_COPMI</name>
<proteinExistence type="predicted"/>